<dbReference type="Proteomes" id="UP000008810">
    <property type="component" value="Chromosome 1"/>
</dbReference>
<organism evidence="1">
    <name type="scientific">Brachypodium distachyon</name>
    <name type="common">Purple false brome</name>
    <name type="synonym">Trachynia distachya</name>
    <dbReference type="NCBI Taxonomy" id="15368"/>
    <lineage>
        <taxon>Eukaryota</taxon>
        <taxon>Viridiplantae</taxon>
        <taxon>Streptophyta</taxon>
        <taxon>Embryophyta</taxon>
        <taxon>Tracheophyta</taxon>
        <taxon>Spermatophyta</taxon>
        <taxon>Magnoliopsida</taxon>
        <taxon>Liliopsida</taxon>
        <taxon>Poales</taxon>
        <taxon>Poaceae</taxon>
        <taxon>BOP clade</taxon>
        <taxon>Pooideae</taxon>
        <taxon>Stipodae</taxon>
        <taxon>Brachypodieae</taxon>
        <taxon>Brachypodium</taxon>
    </lineage>
</organism>
<proteinExistence type="predicted"/>
<evidence type="ECO:0000313" key="1">
    <source>
        <dbReference type="EMBL" id="KQK18749.1"/>
    </source>
</evidence>
<gene>
    <name evidence="1" type="ORF">BRADI_1g44465v3</name>
</gene>
<reference evidence="1 2" key="1">
    <citation type="journal article" date="2010" name="Nature">
        <title>Genome sequencing and analysis of the model grass Brachypodium distachyon.</title>
        <authorList>
            <consortium name="International Brachypodium Initiative"/>
        </authorList>
    </citation>
    <scope>NUCLEOTIDE SEQUENCE [LARGE SCALE GENOMIC DNA]</scope>
    <source>
        <strain evidence="1 2">Bd21</strain>
    </source>
</reference>
<evidence type="ECO:0000313" key="2">
    <source>
        <dbReference type="EnsemblPlants" id="KQK18749"/>
    </source>
</evidence>
<dbReference type="AlphaFoldDB" id="A0A0Q3H7W1"/>
<protein>
    <submittedName>
        <fullName evidence="1 2">Uncharacterized protein</fullName>
    </submittedName>
</protein>
<accession>A0A0Q3H7W1</accession>
<dbReference type="Gramene" id="KQK18749">
    <property type="protein sequence ID" value="KQK18749"/>
    <property type="gene ID" value="BRADI_1g44465v3"/>
</dbReference>
<dbReference type="EnsemblPlants" id="KQK18749">
    <property type="protein sequence ID" value="KQK18749"/>
    <property type="gene ID" value="BRADI_1g44465v3"/>
</dbReference>
<keyword evidence="3" id="KW-1185">Reference proteome</keyword>
<evidence type="ECO:0000313" key="3">
    <source>
        <dbReference type="Proteomes" id="UP000008810"/>
    </source>
</evidence>
<dbReference type="InParanoid" id="A0A0Q3H7W1"/>
<dbReference type="EMBL" id="CM000880">
    <property type="protein sequence ID" value="KQK18749.1"/>
    <property type="molecule type" value="Genomic_DNA"/>
</dbReference>
<reference evidence="2" key="3">
    <citation type="submission" date="2018-08" db="UniProtKB">
        <authorList>
            <consortium name="EnsemblPlants"/>
        </authorList>
    </citation>
    <scope>IDENTIFICATION</scope>
    <source>
        <strain evidence="2">cv. Bd21</strain>
    </source>
</reference>
<name>A0A0Q3H7W1_BRADI</name>
<sequence>MHAVNPRGRVRRKAVGVREGLKVWRHAVMAGAGAGLGAWECLASCGSSACMERNITHFIDGAYILRQMHRARGNEKVNIPKGSCFRNHGLPSGNIS</sequence>
<reference evidence="1" key="2">
    <citation type="submission" date="2017-06" db="EMBL/GenBank/DDBJ databases">
        <title>WGS assembly of Brachypodium distachyon.</title>
        <authorList>
            <consortium name="The International Brachypodium Initiative"/>
            <person name="Lucas S."/>
            <person name="Harmon-Smith M."/>
            <person name="Lail K."/>
            <person name="Tice H."/>
            <person name="Grimwood J."/>
            <person name="Bruce D."/>
            <person name="Barry K."/>
            <person name="Shu S."/>
            <person name="Lindquist E."/>
            <person name="Wang M."/>
            <person name="Pitluck S."/>
            <person name="Vogel J.P."/>
            <person name="Garvin D.F."/>
            <person name="Mockler T.C."/>
            <person name="Schmutz J."/>
            <person name="Rokhsar D."/>
            <person name="Bevan M.W."/>
        </authorList>
    </citation>
    <scope>NUCLEOTIDE SEQUENCE</scope>
    <source>
        <strain evidence="1">Bd21</strain>
    </source>
</reference>